<proteinExistence type="predicted"/>
<feature type="transmembrane region" description="Helical" evidence="1">
    <location>
        <begin position="59"/>
        <end position="80"/>
    </location>
</feature>
<dbReference type="Proteomes" id="UP000248745">
    <property type="component" value="Unassembled WGS sequence"/>
</dbReference>
<sequence length="103" mass="11457">MNIKAIIEEHAHHFLLGIKTECARDKEAGIIIRKYISEGKISEEEDHLLKSQLMDSLKIIGIGVPFILIPGASIIMPILIKVASKHNIELMPSAFVSEKTPDK</sequence>
<evidence type="ECO:0000313" key="3">
    <source>
        <dbReference type="Proteomes" id="UP000248745"/>
    </source>
</evidence>
<organism evidence="2 3">
    <name type="scientific">Taibaiella soli</name>
    <dbReference type="NCBI Taxonomy" id="1649169"/>
    <lineage>
        <taxon>Bacteria</taxon>
        <taxon>Pseudomonadati</taxon>
        <taxon>Bacteroidota</taxon>
        <taxon>Chitinophagia</taxon>
        <taxon>Chitinophagales</taxon>
        <taxon>Chitinophagaceae</taxon>
        <taxon>Taibaiella</taxon>
    </lineage>
</organism>
<evidence type="ECO:0000313" key="2">
    <source>
        <dbReference type="EMBL" id="PZF72323.1"/>
    </source>
</evidence>
<keyword evidence="1" id="KW-0812">Transmembrane</keyword>
<dbReference type="RefSeq" id="WP_110999418.1">
    <property type="nucleotide sequence ID" value="NZ_QKTW01000018.1"/>
</dbReference>
<dbReference type="OrthoDB" id="1442394at2"/>
<dbReference type="AlphaFoldDB" id="A0A2W2BWU0"/>
<keyword evidence="1" id="KW-1133">Transmembrane helix</keyword>
<accession>A0A2W2BWU0</accession>
<evidence type="ECO:0000256" key="1">
    <source>
        <dbReference type="SAM" id="Phobius"/>
    </source>
</evidence>
<evidence type="ECO:0008006" key="4">
    <source>
        <dbReference type="Google" id="ProtNLM"/>
    </source>
</evidence>
<name>A0A2W2BWU0_9BACT</name>
<reference evidence="2 3" key="1">
    <citation type="submission" date="2018-06" db="EMBL/GenBank/DDBJ databases">
        <title>Mucibacter soli gen. nov., sp. nov., a new member of the family Chitinophagaceae producing mucin.</title>
        <authorList>
            <person name="Kim M.-K."/>
            <person name="Park S."/>
            <person name="Kim T.-S."/>
            <person name="Joung Y."/>
            <person name="Han J.-H."/>
            <person name="Kim S.B."/>
        </authorList>
    </citation>
    <scope>NUCLEOTIDE SEQUENCE [LARGE SCALE GENOMIC DNA]</scope>
    <source>
        <strain evidence="2 3">R1-15</strain>
    </source>
</reference>
<keyword evidence="3" id="KW-1185">Reference proteome</keyword>
<comment type="caution">
    <text evidence="2">The sequence shown here is derived from an EMBL/GenBank/DDBJ whole genome shotgun (WGS) entry which is preliminary data.</text>
</comment>
<gene>
    <name evidence="2" type="ORF">DN068_13275</name>
</gene>
<protein>
    <recommendedName>
        <fullName evidence="4">Letm1 RBD domain-containing protein</fullName>
    </recommendedName>
</protein>
<keyword evidence="1" id="KW-0472">Membrane</keyword>
<dbReference type="EMBL" id="QKTW01000018">
    <property type="protein sequence ID" value="PZF72323.1"/>
    <property type="molecule type" value="Genomic_DNA"/>
</dbReference>